<keyword evidence="21" id="KW-0812">Transmembrane</keyword>
<feature type="domain" description="Plant heme peroxidase family profile" evidence="22">
    <location>
        <begin position="105"/>
        <end position="407"/>
    </location>
</feature>
<evidence type="ECO:0000256" key="5">
    <source>
        <dbReference type="ARBA" id="ARBA00022525"/>
    </source>
</evidence>
<evidence type="ECO:0000256" key="9">
    <source>
        <dbReference type="ARBA" id="ARBA00022729"/>
    </source>
</evidence>
<dbReference type="FunFam" id="1.10.520.10:FF:000008">
    <property type="entry name" value="Peroxidase"/>
    <property type="match status" value="1"/>
</dbReference>
<dbReference type="PANTHER" id="PTHR31235">
    <property type="entry name" value="PEROXIDASE 25-RELATED"/>
    <property type="match status" value="1"/>
</dbReference>
<evidence type="ECO:0000256" key="17">
    <source>
        <dbReference type="PIRSR" id="PIRSR600823-3"/>
    </source>
</evidence>
<feature type="binding site" description="axial binding residue" evidence="17">
    <location>
        <position position="269"/>
    </location>
    <ligand>
        <name>heme b</name>
        <dbReference type="ChEBI" id="CHEBI:60344"/>
    </ligand>
    <ligandPart>
        <name>Fe</name>
        <dbReference type="ChEBI" id="CHEBI:18248"/>
    </ligandPart>
</feature>
<keyword evidence="21" id="KW-0472">Membrane</keyword>
<comment type="function">
    <text evidence="2">Removal of H(2)O(2), oxidation of toxic reductants, biosynthesis and degradation of lignin, suberization, auxin catabolism, response to environmental stresses such as wounding, pathogen attack and oxidative stress. These functions might be dependent on each isozyme/isoform in each plant tissue.</text>
</comment>
<feature type="active site" description="Proton acceptor" evidence="15">
    <location>
        <position position="146"/>
    </location>
</feature>
<evidence type="ECO:0000256" key="12">
    <source>
        <dbReference type="ARBA" id="ARBA00023004"/>
    </source>
</evidence>
<dbReference type="GO" id="GO:0140825">
    <property type="term" value="F:lactoperoxidase activity"/>
    <property type="evidence" value="ECO:0007669"/>
    <property type="project" value="UniProtKB-EC"/>
</dbReference>
<comment type="catalytic activity">
    <reaction evidence="1 20">
        <text>2 a phenolic donor + H2O2 = 2 a phenolic radical donor + 2 H2O</text>
        <dbReference type="Rhea" id="RHEA:56136"/>
        <dbReference type="ChEBI" id="CHEBI:15377"/>
        <dbReference type="ChEBI" id="CHEBI:16240"/>
        <dbReference type="ChEBI" id="CHEBI:139520"/>
        <dbReference type="ChEBI" id="CHEBI:139521"/>
        <dbReference type="EC" id="1.11.1.7"/>
    </reaction>
</comment>
<dbReference type="GO" id="GO:0006979">
    <property type="term" value="P:response to oxidative stress"/>
    <property type="evidence" value="ECO:0007669"/>
    <property type="project" value="UniProtKB-UniRule"/>
</dbReference>
<dbReference type="Proteomes" id="UP001058974">
    <property type="component" value="Chromosome 1"/>
</dbReference>
<feature type="binding site" evidence="17">
    <location>
        <position position="322"/>
    </location>
    <ligand>
        <name>Ca(2+)</name>
        <dbReference type="ChEBI" id="CHEBI:29108"/>
        <label>2</label>
    </ligand>
</feature>
<evidence type="ECO:0000256" key="4">
    <source>
        <dbReference type="ARBA" id="ARBA00012313"/>
    </source>
</evidence>
<evidence type="ECO:0000256" key="16">
    <source>
        <dbReference type="PIRSR" id="PIRSR600823-2"/>
    </source>
</evidence>
<dbReference type="GO" id="GO:0046872">
    <property type="term" value="F:metal ion binding"/>
    <property type="evidence" value="ECO:0007669"/>
    <property type="project" value="UniProtKB-UniRule"/>
</dbReference>
<feature type="site" description="Transition state stabilizer" evidence="18">
    <location>
        <position position="142"/>
    </location>
</feature>
<evidence type="ECO:0000256" key="18">
    <source>
        <dbReference type="PIRSR" id="PIRSR600823-4"/>
    </source>
</evidence>
<dbReference type="GO" id="GO:0020037">
    <property type="term" value="F:heme binding"/>
    <property type="evidence" value="ECO:0007669"/>
    <property type="project" value="UniProtKB-UniRule"/>
</dbReference>
<keyword evidence="24" id="KW-1185">Reference proteome</keyword>
<comment type="similarity">
    <text evidence="3">Belongs to the peroxidase family. Ascorbate peroxidase subfamily.</text>
</comment>
<dbReference type="SUPFAM" id="SSF48113">
    <property type="entry name" value="Heme-dependent peroxidases"/>
    <property type="match status" value="1"/>
</dbReference>
<dbReference type="GO" id="GO:0005576">
    <property type="term" value="C:extracellular region"/>
    <property type="evidence" value="ECO:0007669"/>
    <property type="project" value="UniProtKB-SubCell"/>
</dbReference>
<sequence>MNCGMNDALMLWSETQGGTCKHFDAQINSYKRVDMCSSICFYNCVIVYESTEFANLVTLLRFCSNTNSYYEAEYITSDITILEVMSPFVFLSLLFLFLIHGSKGQLQIGFYSITCPIAESIVRDVVREAALSDPTVPAGLLRLQFHDCFVEGCDGSILIDNVPEPEKGAFEHQGLRGFDVIEKAKAKLEESCPGVVSCADIIALAAREAIVMVNGPSFEVPTGRRDGFVSEKSLADDMPDVSDSIEQLKTKFMNKGLTDKDLVLLSAAHTIGTTACFFMTKRLYNFSTSGGGSDPAISPNFLPELQEKCPQTGHENDRLAMDITTETKFDKNILRNIREGFAVLESDARLNDDARTKAVIESYLGPFTPIFGPSFEYDFVQSIVKMGQIGVKTGSDGNIRQVCSKLH</sequence>
<evidence type="ECO:0000256" key="3">
    <source>
        <dbReference type="ARBA" id="ARBA00006873"/>
    </source>
</evidence>
<evidence type="ECO:0000256" key="6">
    <source>
        <dbReference type="ARBA" id="ARBA00022559"/>
    </source>
</evidence>
<keyword evidence="14 20" id="KW-0376">Hydrogen peroxide</keyword>
<keyword evidence="13 19" id="KW-1015">Disulfide bond</keyword>
<evidence type="ECO:0000256" key="13">
    <source>
        <dbReference type="ARBA" id="ARBA00023157"/>
    </source>
</evidence>
<feature type="binding site" evidence="17">
    <location>
        <position position="152"/>
    </location>
    <ligand>
        <name>Ca(2+)</name>
        <dbReference type="ChEBI" id="CHEBI:29108"/>
        <label>1</label>
    </ligand>
</feature>
<evidence type="ECO:0000256" key="19">
    <source>
        <dbReference type="PIRSR" id="PIRSR600823-5"/>
    </source>
</evidence>
<name>A0A9D5BR67_PEA</name>
<feature type="transmembrane region" description="Helical" evidence="21">
    <location>
        <begin position="79"/>
        <end position="99"/>
    </location>
</feature>
<dbReference type="PRINTS" id="PR00461">
    <property type="entry name" value="PLPEROXIDASE"/>
</dbReference>
<evidence type="ECO:0000256" key="15">
    <source>
        <dbReference type="PIRSR" id="PIRSR600823-1"/>
    </source>
</evidence>
<evidence type="ECO:0000313" key="23">
    <source>
        <dbReference type="EMBL" id="KAI5448484.1"/>
    </source>
</evidence>
<evidence type="ECO:0000256" key="14">
    <source>
        <dbReference type="ARBA" id="ARBA00023324"/>
    </source>
</evidence>
<evidence type="ECO:0000256" key="7">
    <source>
        <dbReference type="ARBA" id="ARBA00022617"/>
    </source>
</evidence>
<feature type="binding site" evidence="17">
    <location>
        <position position="325"/>
    </location>
    <ligand>
        <name>Ca(2+)</name>
        <dbReference type="ChEBI" id="CHEBI:29108"/>
        <label>2</label>
    </ligand>
</feature>
<evidence type="ECO:0000256" key="10">
    <source>
        <dbReference type="ARBA" id="ARBA00022837"/>
    </source>
</evidence>
<feature type="disulfide bond" evidence="19">
    <location>
        <begin position="115"/>
        <end position="192"/>
    </location>
</feature>
<reference evidence="23 24" key="1">
    <citation type="journal article" date="2022" name="Nat. Genet.">
        <title>Improved pea reference genome and pan-genome highlight genomic features and evolutionary characteristics.</title>
        <authorList>
            <person name="Yang T."/>
            <person name="Liu R."/>
            <person name="Luo Y."/>
            <person name="Hu S."/>
            <person name="Wang D."/>
            <person name="Wang C."/>
            <person name="Pandey M.K."/>
            <person name="Ge S."/>
            <person name="Xu Q."/>
            <person name="Li N."/>
            <person name="Li G."/>
            <person name="Huang Y."/>
            <person name="Saxena R.K."/>
            <person name="Ji Y."/>
            <person name="Li M."/>
            <person name="Yan X."/>
            <person name="He Y."/>
            <person name="Liu Y."/>
            <person name="Wang X."/>
            <person name="Xiang C."/>
            <person name="Varshney R.K."/>
            <person name="Ding H."/>
            <person name="Gao S."/>
            <person name="Zong X."/>
        </authorList>
    </citation>
    <scope>NUCLEOTIDE SEQUENCE [LARGE SCALE GENOMIC DNA]</scope>
    <source>
        <strain evidence="23 24">cv. Zhongwan 6</strain>
    </source>
</reference>
<feature type="binding site" evidence="16">
    <location>
        <position position="239"/>
    </location>
    <ligand>
        <name>substrate</name>
    </ligand>
</feature>
<comment type="cofactor">
    <cofactor evidence="17 20">
        <name>heme b</name>
        <dbReference type="ChEBI" id="CHEBI:60344"/>
    </cofactor>
    <text evidence="17 20">Binds 1 heme b (iron(II)-protoporphyrin IX) group per subunit.</text>
</comment>
<comment type="caution">
    <text evidence="23">The sequence shown here is derived from an EMBL/GenBank/DDBJ whole genome shotgun (WGS) entry which is preliminary data.</text>
</comment>
<feature type="binding site" evidence="17">
    <location>
        <position position="166"/>
    </location>
    <ligand>
        <name>Ca(2+)</name>
        <dbReference type="ChEBI" id="CHEBI:29108"/>
        <label>1</label>
    </ligand>
</feature>
<dbReference type="EC" id="1.11.1.7" evidence="4 20"/>
<dbReference type="GO" id="GO:0042744">
    <property type="term" value="P:hydrogen peroxide catabolic process"/>
    <property type="evidence" value="ECO:0007669"/>
    <property type="project" value="UniProtKB-KW"/>
</dbReference>
<organism evidence="23 24">
    <name type="scientific">Pisum sativum</name>
    <name type="common">Garden pea</name>
    <name type="synonym">Lathyrus oleraceus</name>
    <dbReference type="NCBI Taxonomy" id="3888"/>
    <lineage>
        <taxon>Eukaryota</taxon>
        <taxon>Viridiplantae</taxon>
        <taxon>Streptophyta</taxon>
        <taxon>Embryophyta</taxon>
        <taxon>Tracheophyta</taxon>
        <taxon>Spermatophyta</taxon>
        <taxon>Magnoliopsida</taxon>
        <taxon>eudicotyledons</taxon>
        <taxon>Gunneridae</taxon>
        <taxon>Pentapetalae</taxon>
        <taxon>rosids</taxon>
        <taxon>fabids</taxon>
        <taxon>Fabales</taxon>
        <taxon>Fabaceae</taxon>
        <taxon>Papilionoideae</taxon>
        <taxon>50 kb inversion clade</taxon>
        <taxon>NPAAA clade</taxon>
        <taxon>Hologalegina</taxon>
        <taxon>IRL clade</taxon>
        <taxon>Fabeae</taxon>
        <taxon>Lathyrus</taxon>
    </lineage>
</organism>
<feature type="disulfide bond" evidence="19">
    <location>
        <begin position="276"/>
        <end position="309"/>
    </location>
</feature>
<keyword evidence="10 17" id="KW-0106">Calcium</keyword>
<dbReference type="PROSITE" id="PS50873">
    <property type="entry name" value="PEROXIDASE_4"/>
    <property type="match status" value="1"/>
</dbReference>
<dbReference type="InterPro" id="IPR002016">
    <property type="entry name" value="Haem_peroxidase"/>
</dbReference>
<dbReference type="Gene3D" id="1.10.520.10">
    <property type="match status" value="1"/>
</dbReference>
<proteinExistence type="inferred from homology"/>
<evidence type="ECO:0000256" key="2">
    <source>
        <dbReference type="ARBA" id="ARBA00002322"/>
    </source>
</evidence>
<feature type="disulfide bond" evidence="19">
    <location>
        <begin position="148"/>
        <end position="153"/>
    </location>
</feature>
<dbReference type="EMBL" id="JAMSHJ010000001">
    <property type="protein sequence ID" value="KAI5448484.1"/>
    <property type="molecule type" value="Genomic_DNA"/>
</dbReference>
<keyword evidence="5 20" id="KW-0964">Secreted</keyword>
<dbReference type="InterPro" id="IPR000823">
    <property type="entry name" value="Peroxidase_pln"/>
</dbReference>
<keyword evidence="12 17" id="KW-0408">Iron</keyword>
<dbReference type="Pfam" id="PF00141">
    <property type="entry name" value="peroxidase"/>
    <property type="match status" value="1"/>
</dbReference>
<dbReference type="PROSITE" id="PS00435">
    <property type="entry name" value="PEROXIDASE_1"/>
    <property type="match status" value="1"/>
</dbReference>
<accession>A0A9D5BR67</accession>
<feature type="binding site" evidence="17">
    <location>
        <position position="150"/>
    </location>
    <ligand>
        <name>Ca(2+)</name>
        <dbReference type="ChEBI" id="CHEBI:29108"/>
        <label>1</label>
    </ligand>
</feature>
<comment type="cofactor">
    <cofactor evidence="17 20">
        <name>Ca(2+)</name>
        <dbReference type="ChEBI" id="CHEBI:29108"/>
    </cofactor>
    <text evidence="17 20">Binds 2 calcium ions per subunit.</text>
</comment>
<comment type="subcellular location">
    <subcellularLocation>
        <location evidence="20">Secreted</location>
    </subcellularLocation>
</comment>
<dbReference type="InterPro" id="IPR010255">
    <property type="entry name" value="Haem_peroxidase_sf"/>
</dbReference>
<feature type="binding site" evidence="17">
    <location>
        <position position="330"/>
    </location>
    <ligand>
        <name>Ca(2+)</name>
        <dbReference type="ChEBI" id="CHEBI:29108"/>
        <label>2</label>
    </ligand>
</feature>
<feature type="disulfide bond" evidence="19">
    <location>
        <begin position="198"/>
        <end position="403"/>
    </location>
</feature>
<keyword evidence="7 20" id="KW-0349">Heme</keyword>
<dbReference type="PRINTS" id="PR00458">
    <property type="entry name" value="PEROXIDASE"/>
</dbReference>
<evidence type="ECO:0000256" key="20">
    <source>
        <dbReference type="RuleBase" id="RU362060"/>
    </source>
</evidence>
<protein>
    <recommendedName>
        <fullName evidence="4 20">Peroxidase</fullName>
        <ecNumber evidence="4 20">1.11.1.7</ecNumber>
    </recommendedName>
</protein>
<dbReference type="InterPro" id="IPR019793">
    <property type="entry name" value="Peroxidases_heam-ligand_BS"/>
</dbReference>
<dbReference type="Gene3D" id="1.10.420.10">
    <property type="entry name" value="Peroxidase, domain 2"/>
    <property type="match status" value="1"/>
</dbReference>
<evidence type="ECO:0000256" key="21">
    <source>
        <dbReference type="SAM" id="Phobius"/>
    </source>
</evidence>
<feature type="binding site" evidence="17">
    <location>
        <position position="154"/>
    </location>
    <ligand>
        <name>Ca(2+)</name>
        <dbReference type="ChEBI" id="CHEBI:29108"/>
        <label>1</label>
    </ligand>
</feature>
<keyword evidence="8 17" id="KW-0479">Metal-binding</keyword>
<feature type="binding site" evidence="17">
    <location>
        <position position="156"/>
    </location>
    <ligand>
        <name>Ca(2+)</name>
        <dbReference type="ChEBI" id="CHEBI:29108"/>
        <label>1</label>
    </ligand>
</feature>
<dbReference type="Gramene" id="Psat01G0577200-T1">
    <property type="protein sequence ID" value="KAI5448484.1"/>
    <property type="gene ID" value="KIW84_015772"/>
</dbReference>
<evidence type="ECO:0000256" key="1">
    <source>
        <dbReference type="ARBA" id="ARBA00000189"/>
    </source>
</evidence>
<feature type="binding site" evidence="17">
    <location>
        <position position="270"/>
    </location>
    <ligand>
        <name>Ca(2+)</name>
        <dbReference type="ChEBI" id="CHEBI:29108"/>
        <label>2</label>
    </ligand>
</feature>
<comment type="similarity">
    <text evidence="20">Belongs to the peroxidase family. Classical plant (class III) peroxidase subfamily.</text>
</comment>
<feature type="binding site" evidence="17">
    <location>
        <position position="147"/>
    </location>
    <ligand>
        <name>Ca(2+)</name>
        <dbReference type="ChEBI" id="CHEBI:29108"/>
        <label>1</label>
    </ligand>
</feature>
<dbReference type="FunFam" id="1.10.420.10:FF:000010">
    <property type="entry name" value="Peroxidase"/>
    <property type="match status" value="1"/>
</dbReference>
<dbReference type="AlphaFoldDB" id="A0A9D5BR67"/>
<keyword evidence="9" id="KW-0732">Signal</keyword>
<dbReference type="InterPro" id="IPR033905">
    <property type="entry name" value="Secretory_peroxidase"/>
</dbReference>
<gene>
    <name evidence="23" type="ORF">KIW84_015772</name>
</gene>
<keyword evidence="21" id="KW-1133">Transmembrane helix</keyword>
<keyword evidence="6 20" id="KW-0575">Peroxidase</keyword>
<evidence type="ECO:0000259" key="22">
    <source>
        <dbReference type="PROSITE" id="PS50873"/>
    </source>
</evidence>
<dbReference type="CDD" id="cd00693">
    <property type="entry name" value="secretory_peroxidase"/>
    <property type="match status" value="1"/>
</dbReference>
<evidence type="ECO:0000313" key="24">
    <source>
        <dbReference type="Proteomes" id="UP001058974"/>
    </source>
</evidence>
<evidence type="ECO:0000256" key="11">
    <source>
        <dbReference type="ARBA" id="ARBA00023002"/>
    </source>
</evidence>
<keyword evidence="11 20" id="KW-0560">Oxidoreductase</keyword>
<evidence type="ECO:0000256" key="8">
    <source>
        <dbReference type="ARBA" id="ARBA00022723"/>
    </source>
</evidence>